<dbReference type="Pfam" id="PF04545">
    <property type="entry name" value="Sigma70_r4"/>
    <property type="match status" value="1"/>
</dbReference>
<feature type="domain" description="HTH cro/C1-type" evidence="2">
    <location>
        <begin position="24"/>
        <end position="78"/>
    </location>
</feature>
<proteinExistence type="inferred from homology"/>
<gene>
    <name evidence="3" type="ORF">A2896_00255</name>
</gene>
<dbReference type="AlphaFoldDB" id="A0A1G2EGE9"/>
<dbReference type="PROSITE" id="PS50943">
    <property type="entry name" value="HTH_CROC1"/>
    <property type="match status" value="1"/>
</dbReference>
<dbReference type="PANTHER" id="PTHR30603">
    <property type="entry name" value="RNA POLYMERASE SIGMA FACTOR RPO"/>
    <property type="match status" value="1"/>
</dbReference>
<comment type="caution">
    <text evidence="3">The sequence shown here is derived from an EMBL/GenBank/DDBJ whole genome shotgun (WGS) entry which is preliminary data.</text>
</comment>
<dbReference type="PANTHER" id="PTHR30603:SF60">
    <property type="entry name" value="RNA POLYMERASE SIGMA FACTOR RPOD"/>
    <property type="match status" value="1"/>
</dbReference>
<evidence type="ECO:0000313" key="3">
    <source>
        <dbReference type="EMBL" id="OGZ24288.1"/>
    </source>
</evidence>
<dbReference type="GO" id="GO:0003677">
    <property type="term" value="F:DNA binding"/>
    <property type="evidence" value="ECO:0007669"/>
    <property type="project" value="InterPro"/>
</dbReference>
<dbReference type="InterPro" id="IPR036388">
    <property type="entry name" value="WH-like_DNA-bd_sf"/>
</dbReference>
<dbReference type="STRING" id="1801672.A2896_00255"/>
<evidence type="ECO:0000256" key="1">
    <source>
        <dbReference type="ARBA" id="ARBA00007788"/>
    </source>
</evidence>
<accession>A0A1G2EGE9</accession>
<comment type="similarity">
    <text evidence="1">Belongs to the sigma-70 factor family.</text>
</comment>
<dbReference type="CDD" id="cd06171">
    <property type="entry name" value="Sigma70_r4"/>
    <property type="match status" value="1"/>
</dbReference>
<protein>
    <recommendedName>
        <fullName evidence="2">HTH cro/C1-type domain-containing protein</fullName>
    </recommendedName>
</protein>
<dbReference type="GO" id="GO:0006352">
    <property type="term" value="P:DNA-templated transcription initiation"/>
    <property type="evidence" value="ECO:0007669"/>
    <property type="project" value="InterPro"/>
</dbReference>
<dbReference type="InterPro" id="IPR001387">
    <property type="entry name" value="Cro/C1-type_HTH"/>
</dbReference>
<dbReference type="InterPro" id="IPR007630">
    <property type="entry name" value="RNA_pol_sigma70_r4"/>
</dbReference>
<dbReference type="InterPro" id="IPR013324">
    <property type="entry name" value="RNA_pol_sigma_r3/r4-like"/>
</dbReference>
<dbReference type="PROSITE" id="PS00716">
    <property type="entry name" value="SIGMA70_2"/>
    <property type="match status" value="1"/>
</dbReference>
<name>A0A1G2EGE9_9BACT</name>
<dbReference type="InterPro" id="IPR050239">
    <property type="entry name" value="Sigma-70_RNA_pol_init_factors"/>
</dbReference>
<dbReference type="SUPFAM" id="SSF47413">
    <property type="entry name" value="lambda repressor-like DNA-binding domains"/>
    <property type="match status" value="1"/>
</dbReference>
<dbReference type="SUPFAM" id="SSF88659">
    <property type="entry name" value="Sigma3 and sigma4 domains of RNA polymerase sigma factors"/>
    <property type="match status" value="1"/>
</dbReference>
<reference evidence="3 4" key="1">
    <citation type="journal article" date="2016" name="Nat. Commun.">
        <title>Thousands of microbial genomes shed light on interconnected biogeochemical processes in an aquifer system.</title>
        <authorList>
            <person name="Anantharaman K."/>
            <person name="Brown C.T."/>
            <person name="Hug L.A."/>
            <person name="Sharon I."/>
            <person name="Castelle C.J."/>
            <person name="Probst A.J."/>
            <person name="Thomas B.C."/>
            <person name="Singh A."/>
            <person name="Wilkins M.J."/>
            <person name="Karaoz U."/>
            <person name="Brodie E.L."/>
            <person name="Williams K.H."/>
            <person name="Hubbard S.S."/>
            <person name="Banfield J.F."/>
        </authorList>
    </citation>
    <scope>NUCLEOTIDE SEQUENCE [LARGE SCALE GENOMIC DNA]</scope>
</reference>
<evidence type="ECO:0000259" key="2">
    <source>
        <dbReference type="PROSITE" id="PS50943"/>
    </source>
</evidence>
<dbReference type="GO" id="GO:0003700">
    <property type="term" value="F:DNA-binding transcription factor activity"/>
    <property type="evidence" value="ECO:0007669"/>
    <property type="project" value="InterPro"/>
</dbReference>
<dbReference type="SMART" id="SM00530">
    <property type="entry name" value="HTH_XRE"/>
    <property type="match status" value="1"/>
</dbReference>
<sequence>MEEQMVAPGDELVELQLLARNKRLRQTRKEKHLTQEDLFRITGIPINTIRRIENLWFVPSREMMEEIACALEKPVSFLFPQELTEAIEEGVFHERRVQLDTQRITSFTGAKRLGRQLSLTSGTEEAEREIDQSLLKNQIKEVLAILSSVQQEVITLRFGLDGGGKRTLDEVGQEFRVGRERIRQIEAKALKRLRHPSQSRKLKGFLAD</sequence>
<organism evidence="3 4">
    <name type="scientific">Candidatus Nealsonbacteria bacterium RIFCSPLOWO2_01_FULL_43_32</name>
    <dbReference type="NCBI Taxonomy" id="1801672"/>
    <lineage>
        <taxon>Bacteria</taxon>
        <taxon>Candidatus Nealsoniibacteriota</taxon>
    </lineage>
</organism>
<dbReference type="Pfam" id="PF01381">
    <property type="entry name" value="HTH_3"/>
    <property type="match status" value="1"/>
</dbReference>
<dbReference type="InterPro" id="IPR000943">
    <property type="entry name" value="RNA_pol_sigma70"/>
</dbReference>
<evidence type="ECO:0000313" key="4">
    <source>
        <dbReference type="Proteomes" id="UP000178647"/>
    </source>
</evidence>
<dbReference type="InterPro" id="IPR010982">
    <property type="entry name" value="Lambda_DNA-bd_dom_sf"/>
</dbReference>
<dbReference type="CDD" id="cd00093">
    <property type="entry name" value="HTH_XRE"/>
    <property type="match status" value="1"/>
</dbReference>
<dbReference type="EMBL" id="MHMH01000014">
    <property type="protein sequence ID" value="OGZ24288.1"/>
    <property type="molecule type" value="Genomic_DNA"/>
</dbReference>
<dbReference type="Proteomes" id="UP000178647">
    <property type="component" value="Unassembled WGS sequence"/>
</dbReference>
<dbReference type="PRINTS" id="PR00046">
    <property type="entry name" value="SIGMA70FCT"/>
</dbReference>
<dbReference type="Gene3D" id="1.10.260.40">
    <property type="entry name" value="lambda repressor-like DNA-binding domains"/>
    <property type="match status" value="1"/>
</dbReference>
<dbReference type="Gene3D" id="1.10.10.10">
    <property type="entry name" value="Winged helix-like DNA-binding domain superfamily/Winged helix DNA-binding domain"/>
    <property type="match status" value="1"/>
</dbReference>